<evidence type="ECO:0000256" key="7">
    <source>
        <dbReference type="ARBA" id="ARBA00022723"/>
    </source>
</evidence>
<proteinExistence type="inferred from homology"/>
<evidence type="ECO:0000256" key="10">
    <source>
        <dbReference type="ARBA" id="ARBA00023004"/>
    </source>
</evidence>
<dbReference type="InterPro" id="IPR016174">
    <property type="entry name" value="Di-haem_cyt_TM"/>
</dbReference>
<evidence type="ECO:0000259" key="14">
    <source>
        <dbReference type="Pfam" id="PF01292"/>
    </source>
</evidence>
<dbReference type="STRING" id="1720063.SAMN05216217_102224"/>
<dbReference type="GO" id="GO:0020037">
    <property type="term" value="F:heme binding"/>
    <property type="evidence" value="ECO:0007669"/>
    <property type="project" value="TreeGrafter"/>
</dbReference>
<evidence type="ECO:0000256" key="5">
    <source>
        <dbReference type="ARBA" id="ARBA00022617"/>
    </source>
</evidence>
<feature type="transmembrane region" description="Helical" evidence="13">
    <location>
        <begin position="89"/>
        <end position="111"/>
    </location>
</feature>
<evidence type="ECO:0000313" key="16">
    <source>
        <dbReference type="Proteomes" id="UP000243629"/>
    </source>
</evidence>
<dbReference type="GO" id="GO:0022904">
    <property type="term" value="P:respiratory electron transport chain"/>
    <property type="evidence" value="ECO:0007669"/>
    <property type="project" value="InterPro"/>
</dbReference>
<dbReference type="EMBL" id="FOUI01000002">
    <property type="protein sequence ID" value="SFM25033.1"/>
    <property type="molecule type" value="Genomic_DNA"/>
</dbReference>
<dbReference type="PANTHER" id="PTHR30529:SF1">
    <property type="entry name" value="CYTOCHROME B561 HOMOLOG 2"/>
    <property type="match status" value="1"/>
</dbReference>
<keyword evidence="5" id="KW-0349">Heme</keyword>
<evidence type="ECO:0000256" key="3">
    <source>
        <dbReference type="ARBA" id="ARBA00022448"/>
    </source>
</evidence>
<keyword evidence="4" id="KW-1003">Cell membrane</keyword>
<evidence type="ECO:0000256" key="8">
    <source>
        <dbReference type="ARBA" id="ARBA00022982"/>
    </source>
</evidence>
<keyword evidence="8" id="KW-0249">Electron transport</keyword>
<name>A0A1I4PCD6_9GAMM</name>
<evidence type="ECO:0000256" key="4">
    <source>
        <dbReference type="ARBA" id="ARBA00022475"/>
    </source>
</evidence>
<dbReference type="InterPro" id="IPR052168">
    <property type="entry name" value="Cytochrome_b561_oxidase"/>
</dbReference>
<dbReference type="PANTHER" id="PTHR30529">
    <property type="entry name" value="CYTOCHROME B561"/>
    <property type="match status" value="1"/>
</dbReference>
<protein>
    <submittedName>
        <fullName evidence="15">Cytochrome b561</fullName>
    </submittedName>
</protein>
<keyword evidence="10" id="KW-0408">Iron</keyword>
<dbReference type="GO" id="GO:0009055">
    <property type="term" value="F:electron transfer activity"/>
    <property type="evidence" value="ECO:0007669"/>
    <property type="project" value="InterPro"/>
</dbReference>
<dbReference type="Gene3D" id="1.20.950.20">
    <property type="entry name" value="Transmembrane di-heme cytochromes, Chain C"/>
    <property type="match status" value="1"/>
</dbReference>
<keyword evidence="3" id="KW-0813">Transport</keyword>
<evidence type="ECO:0000256" key="12">
    <source>
        <dbReference type="ARBA" id="ARBA00037975"/>
    </source>
</evidence>
<evidence type="ECO:0000256" key="6">
    <source>
        <dbReference type="ARBA" id="ARBA00022692"/>
    </source>
</evidence>
<reference evidence="16" key="1">
    <citation type="submission" date="2016-10" db="EMBL/GenBank/DDBJ databases">
        <authorList>
            <person name="Varghese N."/>
            <person name="Submissions S."/>
        </authorList>
    </citation>
    <scope>NUCLEOTIDE SEQUENCE [LARGE SCALE GENOMIC DNA]</scope>
    <source>
        <strain evidence="16">DSM 24213</strain>
    </source>
</reference>
<comment type="similarity">
    <text evidence="12">Belongs to the cytochrome b561 family.</text>
</comment>
<dbReference type="Proteomes" id="UP000243629">
    <property type="component" value="Unassembled WGS sequence"/>
</dbReference>
<feature type="transmembrane region" description="Helical" evidence="13">
    <location>
        <begin position="50"/>
        <end position="69"/>
    </location>
</feature>
<sequence>MALKNTPQGYGLVSISLHWLMAVGILGLALLGLWMTDLTYYSPWYRTAPFWHKSVGILLAVLLLVRLLWRWSNPRPAHLSSHTGWETRLASLVHGLLYLLLLVILLSGYLISTARGQGISVFGWFELPALISGLPQQADRAGAVHYWAAMLLLGLVGLHALGALKHHLIDRDNTLRRMLGLRPRTPTKEN</sequence>
<evidence type="ECO:0000313" key="15">
    <source>
        <dbReference type="EMBL" id="SFM25033.1"/>
    </source>
</evidence>
<comment type="cofactor">
    <cofactor evidence="1">
        <name>heme b</name>
        <dbReference type="ChEBI" id="CHEBI:60344"/>
    </cofactor>
</comment>
<evidence type="ECO:0000256" key="1">
    <source>
        <dbReference type="ARBA" id="ARBA00001970"/>
    </source>
</evidence>
<dbReference type="AlphaFoldDB" id="A0A1I4PCD6"/>
<dbReference type="SUPFAM" id="SSF81342">
    <property type="entry name" value="Transmembrane di-heme cytochromes"/>
    <property type="match status" value="1"/>
</dbReference>
<dbReference type="GO" id="GO:0046872">
    <property type="term" value="F:metal ion binding"/>
    <property type="evidence" value="ECO:0007669"/>
    <property type="project" value="UniProtKB-KW"/>
</dbReference>
<evidence type="ECO:0000256" key="11">
    <source>
        <dbReference type="ARBA" id="ARBA00023136"/>
    </source>
</evidence>
<keyword evidence="7" id="KW-0479">Metal-binding</keyword>
<dbReference type="Pfam" id="PF01292">
    <property type="entry name" value="Ni_hydr_CYTB"/>
    <property type="match status" value="1"/>
</dbReference>
<keyword evidence="11 13" id="KW-0472">Membrane</keyword>
<dbReference type="OrthoDB" id="9793784at2"/>
<accession>A0A1I4PCD6</accession>
<dbReference type="RefSeq" id="WP_093472732.1">
    <property type="nucleotide sequence ID" value="NZ_FOUI01000002.1"/>
</dbReference>
<dbReference type="GO" id="GO:0005886">
    <property type="term" value="C:plasma membrane"/>
    <property type="evidence" value="ECO:0007669"/>
    <property type="project" value="UniProtKB-SubCell"/>
</dbReference>
<dbReference type="InterPro" id="IPR011577">
    <property type="entry name" value="Cyt_b561_bac/Ni-Hgenase"/>
</dbReference>
<evidence type="ECO:0000256" key="13">
    <source>
        <dbReference type="SAM" id="Phobius"/>
    </source>
</evidence>
<feature type="transmembrane region" description="Helical" evidence="13">
    <location>
        <begin position="144"/>
        <end position="164"/>
    </location>
</feature>
<comment type="subcellular location">
    <subcellularLocation>
        <location evidence="2">Cell membrane</location>
        <topology evidence="2">Multi-pass membrane protein</topology>
    </subcellularLocation>
</comment>
<organism evidence="15 16">
    <name type="scientific">Halopseudomonas yangmingensis</name>
    <dbReference type="NCBI Taxonomy" id="1720063"/>
    <lineage>
        <taxon>Bacteria</taxon>
        <taxon>Pseudomonadati</taxon>
        <taxon>Pseudomonadota</taxon>
        <taxon>Gammaproteobacteria</taxon>
        <taxon>Pseudomonadales</taxon>
        <taxon>Pseudomonadaceae</taxon>
        <taxon>Halopseudomonas</taxon>
    </lineage>
</organism>
<keyword evidence="9 13" id="KW-1133">Transmembrane helix</keyword>
<feature type="transmembrane region" description="Helical" evidence="13">
    <location>
        <begin position="12"/>
        <end position="35"/>
    </location>
</feature>
<evidence type="ECO:0000256" key="2">
    <source>
        <dbReference type="ARBA" id="ARBA00004651"/>
    </source>
</evidence>
<feature type="domain" description="Cytochrome b561 bacterial/Ni-hydrogenase" evidence="14">
    <location>
        <begin position="10"/>
        <end position="180"/>
    </location>
</feature>
<evidence type="ECO:0000256" key="9">
    <source>
        <dbReference type="ARBA" id="ARBA00022989"/>
    </source>
</evidence>
<keyword evidence="16" id="KW-1185">Reference proteome</keyword>
<keyword evidence="6 13" id="KW-0812">Transmembrane</keyword>
<gene>
    <name evidence="15" type="ORF">SAMN05216217_102224</name>
</gene>